<reference evidence="2 3" key="1">
    <citation type="journal article" date="2010" name="Plant Cell">
        <title>The Chlorella variabilis NC64A genome reveals adaptation to photosymbiosis, coevolution with viruses, and cryptic sex.</title>
        <authorList>
            <person name="Blanc G."/>
            <person name="Duncan G."/>
            <person name="Agarkova I."/>
            <person name="Borodovsky M."/>
            <person name="Gurnon J."/>
            <person name="Kuo A."/>
            <person name="Lindquist E."/>
            <person name="Lucas S."/>
            <person name="Pangilinan J."/>
            <person name="Polle J."/>
            <person name="Salamov A."/>
            <person name="Terry A."/>
            <person name="Yamada T."/>
            <person name="Dunigan D.D."/>
            <person name="Grigoriev I.V."/>
            <person name="Claverie J.M."/>
            <person name="Van Etten J.L."/>
        </authorList>
    </citation>
    <scope>NUCLEOTIDE SEQUENCE [LARGE SCALE GENOMIC DNA]</scope>
    <source>
        <strain evidence="2 3">NC64A</strain>
    </source>
</reference>
<protein>
    <recommendedName>
        <fullName evidence="1">J domain-containing protein</fullName>
    </recommendedName>
</protein>
<dbReference type="AlphaFoldDB" id="E1ZRV9"/>
<dbReference type="STRING" id="554065.E1ZRV9"/>
<evidence type="ECO:0000259" key="1">
    <source>
        <dbReference type="PROSITE" id="PS50076"/>
    </source>
</evidence>
<sequence>SQEDIKRAFRRAALRWHPDKQHGKRQAREKFQAIRVAYDVLRDPDRRRAYDR</sequence>
<dbReference type="Proteomes" id="UP000008141">
    <property type="component" value="Unassembled WGS sequence"/>
</dbReference>
<dbReference type="OrthoDB" id="10250354at2759"/>
<dbReference type="KEGG" id="cvr:CHLNCDRAFT_15591"/>
<feature type="non-terminal residue" evidence="2">
    <location>
        <position position="52"/>
    </location>
</feature>
<dbReference type="PRINTS" id="PR00625">
    <property type="entry name" value="JDOMAIN"/>
</dbReference>
<dbReference type="SMART" id="SM00271">
    <property type="entry name" value="DnaJ"/>
    <property type="match status" value="1"/>
</dbReference>
<name>E1ZRV9_CHLVA</name>
<feature type="non-terminal residue" evidence="2">
    <location>
        <position position="1"/>
    </location>
</feature>
<evidence type="ECO:0000313" key="3">
    <source>
        <dbReference type="Proteomes" id="UP000008141"/>
    </source>
</evidence>
<dbReference type="RefSeq" id="XP_005843631.1">
    <property type="nucleotide sequence ID" value="XM_005843569.1"/>
</dbReference>
<organism evidence="3">
    <name type="scientific">Chlorella variabilis</name>
    <name type="common">Green alga</name>
    <dbReference type="NCBI Taxonomy" id="554065"/>
    <lineage>
        <taxon>Eukaryota</taxon>
        <taxon>Viridiplantae</taxon>
        <taxon>Chlorophyta</taxon>
        <taxon>core chlorophytes</taxon>
        <taxon>Trebouxiophyceae</taxon>
        <taxon>Chlorellales</taxon>
        <taxon>Chlorellaceae</taxon>
        <taxon>Chlorella clade</taxon>
        <taxon>Chlorella</taxon>
    </lineage>
</organism>
<dbReference type="InterPro" id="IPR018253">
    <property type="entry name" value="DnaJ_domain_CS"/>
</dbReference>
<dbReference type="SUPFAM" id="SSF46565">
    <property type="entry name" value="Chaperone J-domain"/>
    <property type="match status" value="1"/>
</dbReference>
<dbReference type="InterPro" id="IPR001623">
    <property type="entry name" value="DnaJ_domain"/>
</dbReference>
<dbReference type="InterPro" id="IPR036869">
    <property type="entry name" value="J_dom_sf"/>
</dbReference>
<dbReference type="PANTHER" id="PTHR24074">
    <property type="entry name" value="CO-CHAPERONE PROTEIN DJLA"/>
    <property type="match status" value="1"/>
</dbReference>
<gene>
    <name evidence="2" type="ORF">CHLNCDRAFT_15591</name>
</gene>
<dbReference type="Gene3D" id="1.10.287.110">
    <property type="entry name" value="DnaJ domain"/>
    <property type="match status" value="1"/>
</dbReference>
<keyword evidence="3" id="KW-1185">Reference proteome</keyword>
<proteinExistence type="predicted"/>
<dbReference type="CDD" id="cd06257">
    <property type="entry name" value="DnaJ"/>
    <property type="match status" value="1"/>
</dbReference>
<evidence type="ECO:0000313" key="2">
    <source>
        <dbReference type="EMBL" id="EFN51529.1"/>
    </source>
</evidence>
<dbReference type="InterPro" id="IPR050817">
    <property type="entry name" value="DjlA_DnaK_co-chaperone"/>
</dbReference>
<dbReference type="Pfam" id="PF00226">
    <property type="entry name" value="DnaJ"/>
    <property type="match status" value="1"/>
</dbReference>
<dbReference type="EMBL" id="GL433863">
    <property type="protein sequence ID" value="EFN51529.1"/>
    <property type="molecule type" value="Genomic_DNA"/>
</dbReference>
<dbReference type="PROSITE" id="PS00636">
    <property type="entry name" value="DNAJ_1"/>
    <property type="match status" value="1"/>
</dbReference>
<feature type="domain" description="J" evidence="1">
    <location>
        <begin position="1"/>
        <end position="52"/>
    </location>
</feature>
<dbReference type="GeneID" id="17350963"/>
<dbReference type="InParanoid" id="E1ZRV9"/>
<dbReference type="PROSITE" id="PS50076">
    <property type="entry name" value="DNAJ_2"/>
    <property type="match status" value="1"/>
</dbReference>
<accession>E1ZRV9</accession>